<evidence type="ECO:0000256" key="6">
    <source>
        <dbReference type="ARBA" id="ARBA00022741"/>
    </source>
</evidence>
<gene>
    <name evidence="11 14" type="primary">gmk</name>
    <name evidence="14" type="ORF">PGB27_05175</name>
</gene>
<evidence type="ECO:0000256" key="2">
    <source>
        <dbReference type="ARBA" id="ARBA00005790"/>
    </source>
</evidence>
<dbReference type="RefSeq" id="WP_274199617.1">
    <property type="nucleotide sequence ID" value="NZ_JAQZAO010000002.1"/>
</dbReference>
<evidence type="ECO:0000256" key="1">
    <source>
        <dbReference type="ARBA" id="ARBA00003531"/>
    </source>
</evidence>
<comment type="function">
    <text evidence="1 11">Essential for recycling GMP and indirectly, cGMP.</text>
</comment>
<keyword evidence="6 11" id="KW-0547">Nucleotide-binding</keyword>
<dbReference type="Pfam" id="PF00625">
    <property type="entry name" value="Guanylate_kin"/>
    <property type="match status" value="1"/>
</dbReference>
<proteinExistence type="inferred from homology"/>
<dbReference type="InterPro" id="IPR017665">
    <property type="entry name" value="Guanylate_kinase"/>
</dbReference>
<dbReference type="PANTHER" id="PTHR23117">
    <property type="entry name" value="GUANYLATE KINASE-RELATED"/>
    <property type="match status" value="1"/>
</dbReference>
<dbReference type="NCBIfam" id="TIGR03263">
    <property type="entry name" value="guanyl_kin"/>
    <property type="match status" value="1"/>
</dbReference>
<dbReference type="HAMAP" id="MF_00328">
    <property type="entry name" value="Guanylate_kinase"/>
    <property type="match status" value="1"/>
</dbReference>
<dbReference type="PROSITE" id="PS00856">
    <property type="entry name" value="GUANYLATE_KINASE_1"/>
    <property type="match status" value="1"/>
</dbReference>
<dbReference type="PROSITE" id="PS50052">
    <property type="entry name" value="GUANYLATE_KINASE_2"/>
    <property type="match status" value="1"/>
</dbReference>
<evidence type="ECO:0000256" key="7">
    <source>
        <dbReference type="ARBA" id="ARBA00022777"/>
    </source>
</evidence>
<organism evidence="14 15">
    <name type="scientific">Actinomycetospora lemnae</name>
    <dbReference type="NCBI Taxonomy" id="3019891"/>
    <lineage>
        <taxon>Bacteria</taxon>
        <taxon>Bacillati</taxon>
        <taxon>Actinomycetota</taxon>
        <taxon>Actinomycetes</taxon>
        <taxon>Pseudonocardiales</taxon>
        <taxon>Pseudonocardiaceae</taxon>
        <taxon>Actinomycetospora</taxon>
    </lineage>
</organism>
<dbReference type="CDD" id="cd00071">
    <property type="entry name" value="GMPK"/>
    <property type="match status" value="1"/>
</dbReference>
<evidence type="ECO:0000313" key="14">
    <source>
        <dbReference type="EMBL" id="MDD7964735.1"/>
    </source>
</evidence>
<feature type="domain" description="Guanylate kinase-like" evidence="13">
    <location>
        <begin position="1"/>
        <end position="178"/>
    </location>
</feature>
<dbReference type="EMBL" id="JAQZAO010000002">
    <property type="protein sequence ID" value="MDD7964735.1"/>
    <property type="molecule type" value="Genomic_DNA"/>
</dbReference>
<dbReference type="InterPro" id="IPR008144">
    <property type="entry name" value="Guanylate_kin-like_dom"/>
</dbReference>
<dbReference type="Proteomes" id="UP001300763">
    <property type="component" value="Unassembled WGS sequence"/>
</dbReference>
<dbReference type="InterPro" id="IPR020590">
    <property type="entry name" value="Guanylate_kinase_CS"/>
</dbReference>
<keyword evidence="7 11" id="KW-0418">Kinase</keyword>
<evidence type="ECO:0000256" key="10">
    <source>
        <dbReference type="ARBA" id="ARBA00048594"/>
    </source>
</evidence>
<comment type="caution">
    <text evidence="14">The sequence shown here is derived from an EMBL/GenBank/DDBJ whole genome shotgun (WGS) entry which is preliminary data.</text>
</comment>
<evidence type="ECO:0000256" key="12">
    <source>
        <dbReference type="SAM" id="MobiDB-lite"/>
    </source>
</evidence>
<dbReference type="InterPro" id="IPR027417">
    <property type="entry name" value="P-loop_NTPase"/>
</dbReference>
<dbReference type="Gene3D" id="3.30.63.10">
    <property type="entry name" value="Guanylate Kinase phosphate binding domain"/>
    <property type="match status" value="1"/>
</dbReference>
<sequence>MVLAGPSGVGKSTVVAELRRIHAPIWFSVSATTRAARPGEVDGRDYRFVSAAEFNRMIAEGELLEWAEIHGGMHRSGTPRAPVDEHLAAGEPVLLELDLAGARAVRAQRPDALFVFLEPPSWEVLVDRLIGRGTEATEVVDRRLATAREELAARSEFDVTVVNHDVGETARRLVELSVGPPVDGAERAGRRAVSTDSSPAPDRSASGATSAGASE</sequence>
<evidence type="ECO:0000256" key="9">
    <source>
        <dbReference type="ARBA" id="ARBA00030128"/>
    </source>
</evidence>
<dbReference type="SUPFAM" id="SSF52540">
    <property type="entry name" value="P-loop containing nucleoside triphosphate hydrolases"/>
    <property type="match status" value="1"/>
</dbReference>
<keyword evidence="8 11" id="KW-0067">ATP-binding</keyword>
<comment type="similarity">
    <text evidence="2 11">Belongs to the guanylate kinase family.</text>
</comment>
<evidence type="ECO:0000256" key="3">
    <source>
        <dbReference type="ARBA" id="ARBA00012961"/>
    </source>
</evidence>
<keyword evidence="5 11" id="KW-0808">Transferase</keyword>
<dbReference type="Gene3D" id="3.40.50.300">
    <property type="entry name" value="P-loop containing nucleotide triphosphate hydrolases"/>
    <property type="match status" value="1"/>
</dbReference>
<evidence type="ECO:0000256" key="11">
    <source>
        <dbReference type="HAMAP-Rule" id="MF_00328"/>
    </source>
</evidence>
<dbReference type="GO" id="GO:0004385">
    <property type="term" value="F:GMP kinase activity"/>
    <property type="evidence" value="ECO:0007669"/>
    <property type="project" value="UniProtKB-EC"/>
</dbReference>
<evidence type="ECO:0000313" key="15">
    <source>
        <dbReference type="Proteomes" id="UP001300763"/>
    </source>
</evidence>
<protein>
    <recommendedName>
        <fullName evidence="4 11">Guanylate kinase</fullName>
        <ecNumber evidence="3 11">2.7.4.8</ecNumber>
    </recommendedName>
    <alternativeName>
        <fullName evidence="9 11">GMP kinase</fullName>
    </alternativeName>
</protein>
<feature type="binding site" evidence="11">
    <location>
        <begin position="5"/>
        <end position="12"/>
    </location>
    <ligand>
        <name>ATP</name>
        <dbReference type="ChEBI" id="CHEBI:30616"/>
    </ligand>
</feature>
<feature type="compositionally biased region" description="Low complexity" evidence="12">
    <location>
        <begin position="204"/>
        <end position="215"/>
    </location>
</feature>
<dbReference type="SMART" id="SM00072">
    <property type="entry name" value="GuKc"/>
    <property type="match status" value="1"/>
</dbReference>
<keyword evidence="11" id="KW-0963">Cytoplasm</keyword>
<evidence type="ECO:0000256" key="5">
    <source>
        <dbReference type="ARBA" id="ARBA00022679"/>
    </source>
</evidence>
<dbReference type="InterPro" id="IPR008145">
    <property type="entry name" value="GK/Ca_channel_bsu"/>
</dbReference>
<dbReference type="PANTHER" id="PTHR23117:SF13">
    <property type="entry name" value="GUANYLATE KINASE"/>
    <property type="match status" value="1"/>
</dbReference>
<evidence type="ECO:0000256" key="8">
    <source>
        <dbReference type="ARBA" id="ARBA00022840"/>
    </source>
</evidence>
<feature type="region of interest" description="Disordered" evidence="12">
    <location>
        <begin position="177"/>
        <end position="215"/>
    </location>
</feature>
<comment type="catalytic activity">
    <reaction evidence="10 11">
        <text>GMP + ATP = GDP + ADP</text>
        <dbReference type="Rhea" id="RHEA:20780"/>
        <dbReference type="ChEBI" id="CHEBI:30616"/>
        <dbReference type="ChEBI" id="CHEBI:58115"/>
        <dbReference type="ChEBI" id="CHEBI:58189"/>
        <dbReference type="ChEBI" id="CHEBI:456216"/>
        <dbReference type="EC" id="2.7.4.8"/>
    </reaction>
</comment>
<name>A0ABT5SPG4_9PSEU</name>
<evidence type="ECO:0000256" key="4">
    <source>
        <dbReference type="ARBA" id="ARBA00016296"/>
    </source>
</evidence>
<accession>A0ABT5SPG4</accession>
<comment type="subcellular location">
    <subcellularLocation>
        <location evidence="11">Cytoplasm</location>
    </subcellularLocation>
</comment>
<dbReference type="EC" id="2.7.4.8" evidence="3 11"/>
<evidence type="ECO:0000259" key="13">
    <source>
        <dbReference type="PROSITE" id="PS50052"/>
    </source>
</evidence>
<keyword evidence="15" id="KW-1185">Reference proteome</keyword>
<reference evidence="14 15" key="1">
    <citation type="submission" date="2023-02" db="EMBL/GenBank/DDBJ databases">
        <title>Genome sequencing required for Actinomycetospora new species description.</title>
        <authorList>
            <person name="Saimee Y."/>
            <person name="Duangmal K."/>
        </authorList>
    </citation>
    <scope>NUCLEOTIDE SEQUENCE [LARGE SCALE GENOMIC DNA]</scope>
    <source>
        <strain evidence="14 15">DW7H6</strain>
    </source>
</reference>